<feature type="domain" description="Tubby C-terminal" evidence="1">
    <location>
        <begin position="4"/>
        <end position="165"/>
    </location>
</feature>
<accession>A0ABS6JCR3</accession>
<sequence>MPIYYYKPKFFSQSTKPVDVYDDDDNAVFKIARYHKSNWDKFRVYDQEHFSVYDSSNNEIAYSEQKTRFSRPKWEVRFGQSLDDSLTFTNMSTFTKHNYEFDYEGKSFELRKTLGSTINYLYVDGSEFASVTYGSKLLSFNNPTVYIEIEDESHIPTEALICIVQTYNGVGK</sequence>
<organism evidence="2 3">
    <name type="scientific">Evansella tamaricis</name>
    <dbReference type="NCBI Taxonomy" id="2069301"/>
    <lineage>
        <taxon>Bacteria</taxon>
        <taxon>Bacillati</taxon>
        <taxon>Bacillota</taxon>
        <taxon>Bacilli</taxon>
        <taxon>Bacillales</taxon>
        <taxon>Bacillaceae</taxon>
        <taxon>Evansella</taxon>
    </lineage>
</organism>
<evidence type="ECO:0000313" key="3">
    <source>
        <dbReference type="Proteomes" id="UP000784880"/>
    </source>
</evidence>
<dbReference type="InterPro" id="IPR056944">
    <property type="entry name" value="Tubby_C-like"/>
</dbReference>
<dbReference type="Pfam" id="PF23728">
    <property type="entry name" value="Tubby_C_like"/>
    <property type="match status" value="1"/>
</dbReference>
<keyword evidence="3" id="KW-1185">Reference proteome</keyword>
<reference evidence="2 3" key="1">
    <citation type="submission" date="2021-06" db="EMBL/GenBank/DDBJ databases">
        <title>Bacillus sp. RD4P76, an endophyte from a halophyte.</title>
        <authorList>
            <person name="Sun J.-Q."/>
        </authorList>
    </citation>
    <scope>NUCLEOTIDE SEQUENCE [LARGE SCALE GENOMIC DNA]</scope>
    <source>
        <strain evidence="2 3">CGMCC 1.15917</strain>
    </source>
</reference>
<protein>
    <recommendedName>
        <fullName evidence="1">Tubby C-terminal domain-containing protein</fullName>
    </recommendedName>
</protein>
<comment type="caution">
    <text evidence="2">The sequence shown here is derived from an EMBL/GenBank/DDBJ whole genome shotgun (WGS) entry which is preliminary data.</text>
</comment>
<proteinExistence type="predicted"/>
<dbReference type="Proteomes" id="UP000784880">
    <property type="component" value="Unassembled WGS sequence"/>
</dbReference>
<evidence type="ECO:0000313" key="2">
    <source>
        <dbReference type="EMBL" id="MBU9710225.1"/>
    </source>
</evidence>
<evidence type="ECO:0000259" key="1">
    <source>
        <dbReference type="Pfam" id="PF23728"/>
    </source>
</evidence>
<name>A0ABS6JCR3_9BACI</name>
<dbReference type="RefSeq" id="WP_217064118.1">
    <property type="nucleotide sequence ID" value="NZ_JAHQCS010000009.1"/>
</dbReference>
<gene>
    <name evidence="2" type="ORF">KS419_00415</name>
</gene>
<dbReference type="EMBL" id="JAHQCS010000009">
    <property type="protein sequence ID" value="MBU9710225.1"/>
    <property type="molecule type" value="Genomic_DNA"/>
</dbReference>